<organism evidence="11">
    <name type="scientific">Aceria tosichella</name>
    <name type="common">wheat curl mite</name>
    <dbReference type="NCBI Taxonomy" id="561515"/>
    <lineage>
        <taxon>Eukaryota</taxon>
        <taxon>Metazoa</taxon>
        <taxon>Ecdysozoa</taxon>
        <taxon>Arthropoda</taxon>
        <taxon>Chelicerata</taxon>
        <taxon>Arachnida</taxon>
        <taxon>Acari</taxon>
        <taxon>Acariformes</taxon>
        <taxon>Trombidiformes</taxon>
        <taxon>Prostigmata</taxon>
        <taxon>Eupodina</taxon>
        <taxon>Eriophyoidea</taxon>
        <taxon>Eriophyidae</taxon>
        <taxon>Eriophyinae</taxon>
        <taxon>Aceriini</taxon>
        <taxon>Aceria</taxon>
    </lineage>
</organism>
<name>A0A6G1SHU7_9ACAR</name>
<evidence type="ECO:0000256" key="4">
    <source>
        <dbReference type="ARBA" id="ARBA00022801"/>
    </source>
</evidence>
<proteinExistence type="inferred from homology"/>
<sequence length="364" mass="40613">MESTNETTATTTATQDEPAEASAGGKKKSATCLIVLGMAGSGKTTFVQKLAEKIYNDGTPGYLINLDPACRDMPYPATIDIRDTINYKRVMKEYELGPNGAIITSLSLFATKFDQLVNIIEEKSELHKYFVFDTPGQIEVFNWSASGMIITETLASQLPTAIVYVMDTVRNRNPSTFMSNMLYACSILYKTKLPLIIVLNKTDLQSEEFIIDWMTDFEKFLEALDEEQGYISQLNRSLALALDAFYSNLKTVGVSSVTGLGMNKFLLEVEDARKEYLEVYLQERSAARQTTRDVVKGLSDLRLREGAIMEEDEDEESEEEKEKVDDNNDNNDMVHDNQDKTADTVISAMEQSPQQHEPGVGGSA</sequence>
<dbReference type="GO" id="GO:0003924">
    <property type="term" value="F:GTPase activity"/>
    <property type="evidence" value="ECO:0007669"/>
    <property type="project" value="InterPro"/>
</dbReference>
<evidence type="ECO:0000256" key="6">
    <source>
        <dbReference type="ARBA" id="ARBA00023134"/>
    </source>
</evidence>
<feature type="compositionally biased region" description="Acidic residues" evidence="10">
    <location>
        <begin position="308"/>
        <end position="319"/>
    </location>
</feature>
<evidence type="ECO:0000256" key="9">
    <source>
        <dbReference type="RuleBase" id="RU365059"/>
    </source>
</evidence>
<comment type="function">
    <text evidence="8 9">Small GTPase required for proper nuclear import of RNA polymerase II (RNAPII). May act at an RNAP assembly step prior to nuclear import.</text>
</comment>
<dbReference type="GO" id="GO:0005634">
    <property type="term" value="C:nucleus"/>
    <property type="evidence" value="ECO:0007669"/>
    <property type="project" value="UniProtKB-SubCell"/>
</dbReference>
<keyword evidence="2 9" id="KW-0963">Cytoplasm</keyword>
<keyword evidence="5" id="KW-0175">Coiled coil</keyword>
<dbReference type="InterPro" id="IPR004130">
    <property type="entry name" value="Gpn"/>
</dbReference>
<accession>A0A6G1SHU7</accession>
<gene>
    <name evidence="11" type="primary">GPN1</name>
    <name evidence="11" type="ORF">g.19918</name>
</gene>
<evidence type="ECO:0000256" key="2">
    <source>
        <dbReference type="ARBA" id="ARBA00022490"/>
    </source>
</evidence>
<dbReference type="GO" id="GO:0005525">
    <property type="term" value="F:GTP binding"/>
    <property type="evidence" value="ECO:0007669"/>
    <property type="project" value="UniProtKB-KW"/>
</dbReference>
<protein>
    <recommendedName>
        <fullName evidence="9">GPN-loop GTPase</fullName>
        <ecNumber evidence="9">3.6.5.-</ecNumber>
    </recommendedName>
</protein>
<reference evidence="11" key="1">
    <citation type="submission" date="2018-10" db="EMBL/GenBank/DDBJ databases">
        <title>Transcriptome assembly of Aceria tosichella (Wheat curl mite) Type 2.</title>
        <authorList>
            <person name="Scully E.D."/>
            <person name="Geib S.M."/>
            <person name="Palmer N.A."/>
            <person name="Gupta A.K."/>
            <person name="Sarath G."/>
            <person name="Tatineni S."/>
        </authorList>
    </citation>
    <scope>NUCLEOTIDE SEQUENCE</scope>
    <source>
        <strain evidence="11">LincolnNE</strain>
    </source>
</reference>
<dbReference type="EMBL" id="GGYP01004722">
    <property type="protein sequence ID" value="MDE49493.1"/>
    <property type="molecule type" value="Transcribed_RNA"/>
</dbReference>
<comment type="similarity">
    <text evidence="1 9">Belongs to the GPN-loop GTPase family.</text>
</comment>
<evidence type="ECO:0000256" key="5">
    <source>
        <dbReference type="ARBA" id="ARBA00023054"/>
    </source>
</evidence>
<dbReference type="PANTHER" id="PTHR21231:SF8">
    <property type="entry name" value="GPN-LOOP GTPASE 1"/>
    <property type="match status" value="1"/>
</dbReference>
<evidence type="ECO:0000256" key="8">
    <source>
        <dbReference type="ARBA" id="ARBA00055682"/>
    </source>
</evidence>
<dbReference type="PANTHER" id="PTHR21231">
    <property type="entry name" value="XPA-BINDING PROTEIN 1-RELATED"/>
    <property type="match status" value="1"/>
</dbReference>
<evidence type="ECO:0000256" key="10">
    <source>
        <dbReference type="SAM" id="MobiDB-lite"/>
    </source>
</evidence>
<dbReference type="FunFam" id="3.40.50.300:FF:000888">
    <property type="entry name" value="GPN-loop GTPase 1"/>
    <property type="match status" value="1"/>
</dbReference>
<keyword evidence="4 9" id="KW-0378">Hydrolase</keyword>
<dbReference type="CDD" id="cd17870">
    <property type="entry name" value="GPN1"/>
    <property type="match status" value="1"/>
</dbReference>
<evidence type="ECO:0000256" key="7">
    <source>
        <dbReference type="ARBA" id="ARBA00023242"/>
    </source>
</evidence>
<dbReference type="EC" id="3.6.5.-" evidence="9"/>
<evidence type="ECO:0000313" key="11">
    <source>
        <dbReference type="EMBL" id="MDE49493.1"/>
    </source>
</evidence>
<dbReference type="SUPFAM" id="SSF52540">
    <property type="entry name" value="P-loop containing nucleoside triphosphate hydrolases"/>
    <property type="match status" value="1"/>
</dbReference>
<dbReference type="Gene3D" id="3.40.50.300">
    <property type="entry name" value="P-loop containing nucleotide triphosphate hydrolases"/>
    <property type="match status" value="1"/>
</dbReference>
<feature type="compositionally biased region" description="Basic and acidic residues" evidence="10">
    <location>
        <begin position="320"/>
        <end position="342"/>
    </location>
</feature>
<feature type="region of interest" description="Disordered" evidence="10">
    <location>
        <begin position="1"/>
        <end position="23"/>
    </location>
</feature>
<evidence type="ECO:0000256" key="1">
    <source>
        <dbReference type="ARBA" id="ARBA00005290"/>
    </source>
</evidence>
<keyword evidence="7" id="KW-0539">Nucleus</keyword>
<comment type="subcellular location">
    <subcellularLocation>
        <location evidence="9">Cytoplasm</location>
    </subcellularLocation>
    <subcellularLocation>
        <location evidence="9">Nucleus</location>
    </subcellularLocation>
</comment>
<feature type="region of interest" description="Disordered" evidence="10">
    <location>
        <begin position="305"/>
        <end position="364"/>
    </location>
</feature>
<dbReference type="GO" id="GO:0005737">
    <property type="term" value="C:cytoplasm"/>
    <property type="evidence" value="ECO:0007669"/>
    <property type="project" value="UniProtKB-SubCell"/>
</dbReference>
<dbReference type="InterPro" id="IPR030230">
    <property type="entry name" value="Gpn1/Npa3/XAB1"/>
</dbReference>
<comment type="subunit">
    <text evidence="9">Binds to RNA polymerase II.</text>
</comment>
<evidence type="ECO:0000256" key="3">
    <source>
        <dbReference type="ARBA" id="ARBA00022741"/>
    </source>
</evidence>
<dbReference type="InterPro" id="IPR027417">
    <property type="entry name" value="P-loop_NTPase"/>
</dbReference>
<dbReference type="Pfam" id="PF03029">
    <property type="entry name" value="ATP_bind_1"/>
    <property type="match status" value="1"/>
</dbReference>
<keyword evidence="6 9" id="KW-0342">GTP-binding</keyword>
<keyword evidence="3 9" id="KW-0547">Nucleotide-binding</keyword>
<dbReference type="AlphaFoldDB" id="A0A6G1SHU7"/>